<feature type="transmembrane region" description="Helical" evidence="2">
    <location>
        <begin position="669"/>
        <end position="689"/>
    </location>
</feature>
<dbReference type="PANTHER" id="PTHR37813:SF1">
    <property type="entry name" value="FELS-2 PROPHAGE PROTEIN"/>
    <property type="match status" value="1"/>
</dbReference>
<feature type="transmembrane region" description="Helical" evidence="2">
    <location>
        <begin position="319"/>
        <end position="336"/>
    </location>
</feature>
<evidence type="ECO:0000256" key="2">
    <source>
        <dbReference type="SAM" id="Phobius"/>
    </source>
</evidence>
<keyword evidence="2" id="KW-1133">Transmembrane helix</keyword>
<dbReference type="SUPFAM" id="SSF48371">
    <property type="entry name" value="ARM repeat"/>
    <property type="match status" value="1"/>
</dbReference>
<reference evidence="3" key="1">
    <citation type="journal article" date="2021" name="Proc. Natl. Acad. Sci. U.S.A.">
        <title>A Catalog of Tens of Thousands of Viruses from Human Metagenomes Reveals Hidden Associations with Chronic Diseases.</title>
        <authorList>
            <person name="Tisza M.J."/>
            <person name="Buck C.B."/>
        </authorList>
    </citation>
    <scope>NUCLEOTIDE SEQUENCE</scope>
    <source>
        <strain evidence="3">Ct5xZ3</strain>
    </source>
</reference>
<dbReference type="PANTHER" id="PTHR37813">
    <property type="entry name" value="FELS-2 PROPHAGE PROTEIN"/>
    <property type="match status" value="1"/>
</dbReference>
<keyword evidence="1" id="KW-0175">Coiled coil</keyword>
<keyword evidence="2" id="KW-0812">Transmembrane</keyword>
<dbReference type="Gene3D" id="1.20.120.20">
    <property type="entry name" value="Apolipoprotein"/>
    <property type="match status" value="2"/>
</dbReference>
<keyword evidence="2" id="KW-0472">Membrane</keyword>
<protein>
    <submittedName>
        <fullName evidence="3">Tail tape measure protein</fullName>
    </submittedName>
</protein>
<organism evidence="3">
    <name type="scientific">Myoviridae sp. ct5xZ3</name>
    <dbReference type="NCBI Taxonomy" id="2827601"/>
    <lineage>
        <taxon>Viruses</taxon>
        <taxon>Duplodnaviria</taxon>
        <taxon>Heunggongvirae</taxon>
        <taxon>Uroviricota</taxon>
        <taxon>Caudoviricetes</taxon>
    </lineage>
</organism>
<evidence type="ECO:0000313" key="3">
    <source>
        <dbReference type="EMBL" id="DAE92076.1"/>
    </source>
</evidence>
<accession>A0A8S5RSD6</accession>
<evidence type="ECO:0000256" key="1">
    <source>
        <dbReference type="SAM" id="Coils"/>
    </source>
</evidence>
<dbReference type="EMBL" id="BK057794">
    <property type="protein sequence ID" value="DAE92076.1"/>
    <property type="molecule type" value="Genomic_DNA"/>
</dbReference>
<feature type="transmembrane region" description="Helical" evidence="2">
    <location>
        <begin position="644"/>
        <end position="663"/>
    </location>
</feature>
<sequence>MTVRDIAVAFGIDVDDKSVSSAENAINGVKSFAKKALGAIGIGFSIAGLADLAEAAADADALGSQFSQVFGDMEDEASSRLERISNDTGVMVGRMKGSFSQIAAFAKTTGMETSDALELTDRSMVAVADSAAFYDRSLEDVTDSLQSFLKGNFENDAALGLSCTETTRNAAANDLYGKSFADLAESEKQLTLLKMVEDANATSGALGQAARESDTWSNQLGNLKQSLKELKAAAGKGVLQPAILVLKGLSTLAQAATKQVSKLTAENGLLTKAYDRMFALVKKMKPAIDRMMETMKKGATAGAQKVKGVIDRLGGVENVLKILAIVAAAFFLVMNWSKIINGAKTFFKLLTGMGKLFSVANLKILAIVAVVVILALIVEDFINFLLGNDSVIGTIFDRCGIGADNARQAIFKAWGKIKEFLLNVWDILKTGAGMFVDTIKSFFDRHSESIKNNFMRAWGIIKTFLSGVWTFISQLATTLFGGTEESIDGSTTSTKDKILAVWQAILDALSAVWDALYEIGSAVFNAIATIIEFVFKGIQMFWNSWGSTILAWFKGLWDNLGQFISGFLDVIKGLANFISSVFSGDWSGAWEAIKEVFSGIWDMIAAILQQAWNTISTVLTIGLGLLKSLWETIWGGISSFFQSIWNAIVSFFSGIWSGITNLVSTGINYAYNIITTVLTAIQSFFAAIWNGIASFFAGIWNNICSVVQTVTSTIQGVISSVFGAIRSVIQSIWNAIASFIRGVISSIASGVSSTFNNILSSITNTVGNIKNVIVNGFNAAIAFIKGLPSQAVKWGADFINGLKNGIMSGVQGIVNAVKGIGDKIKSFLHFSVPDEGPLTDYESWMPDFMGGLAEGIEGSQDTVLDKIKGVANGISTIMKGATADASTAAASSINNTTSTVTQNVNIDNTYNGGGTEAVKNVSRGMKKSATDATTQMANALAYARG</sequence>
<proteinExistence type="predicted"/>
<dbReference type="InterPro" id="IPR016024">
    <property type="entry name" value="ARM-type_fold"/>
</dbReference>
<feature type="transmembrane region" description="Helical" evidence="2">
    <location>
        <begin position="356"/>
        <end position="378"/>
    </location>
</feature>
<name>A0A8S5RSD6_9CAUD</name>
<feature type="coiled-coil region" evidence="1">
    <location>
        <begin position="213"/>
        <end position="266"/>
    </location>
</feature>